<dbReference type="WBParaSite" id="Pan_g1714.t1">
    <property type="protein sequence ID" value="Pan_g1714.t1"/>
    <property type="gene ID" value="Pan_g1714"/>
</dbReference>
<organism evidence="5 6">
    <name type="scientific">Panagrellus redivivus</name>
    <name type="common">Microworm</name>
    <dbReference type="NCBI Taxonomy" id="6233"/>
    <lineage>
        <taxon>Eukaryota</taxon>
        <taxon>Metazoa</taxon>
        <taxon>Ecdysozoa</taxon>
        <taxon>Nematoda</taxon>
        <taxon>Chromadorea</taxon>
        <taxon>Rhabditida</taxon>
        <taxon>Tylenchina</taxon>
        <taxon>Panagrolaimomorpha</taxon>
        <taxon>Panagrolaimoidea</taxon>
        <taxon>Panagrolaimidae</taxon>
        <taxon>Panagrellus</taxon>
    </lineage>
</organism>
<feature type="domain" description="Transcription factor TFIIIB component B'' Myb" evidence="4">
    <location>
        <begin position="283"/>
        <end position="363"/>
    </location>
</feature>
<evidence type="ECO:0000256" key="3">
    <source>
        <dbReference type="SAM" id="MobiDB-lite"/>
    </source>
</evidence>
<dbReference type="GO" id="GO:0070898">
    <property type="term" value="P:RNA polymerase III preinitiation complex assembly"/>
    <property type="evidence" value="ECO:0007669"/>
    <property type="project" value="TreeGrafter"/>
</dbReference>
<evidence type="ECO:0000256" key="2">
    <source>
        <dbReference type="SAM" id="Coils"/>
    </source>
</evidence>
<dbReference type="InterPro" id="IPR009057">
    <property type="entry name" value="Homeodomain-like_sf"/>
</dbReference>
<feature type="region of interest" description="Disordered" evidence="3">
    <location>
        <begin position="1"/>
        <end position="36"/>
    </location>
</feature>
<feature type="compositionally biased region" description="Polar residues" evidence="3">
    <location>
        <begin position="149"/>
        <end position="169"/>
    </location>
</feature>
<dbReference type="GO" id="GO:0001156">
    <property type="term" value="F:TFIIIC-class transcription factor complex binding"/>
    <property type="evidence" value="ECO:0007669"/>
    <property type="project" value="TreeGrafter"/>
</dbReference>
<protein>
    <submittedName>
        <fullName evidence="6">Myb_DNA-bind_7 domain-containing protein</fullName>
    </submittedName>
</protein>
<dbReference type="Pfam" id="PF15963">
    <property type="entry name" value="Myb_DNA-bind_7"/>
    <property type="match status" value="1"/>
</dbReference>
<dbReference type="Proteomes" id="UP000492821">
    <property type="component" value="Unassembled WGS sequence"/>
</dbReference>
<dbReference type="AlphaFoldDB" id="A0A7E4ZTV7"/>
<feature type="region of interest" description="Disordered" evidence="3">
    <location>
        <begin position="109"/>
        <end position="181"/>
    </location>
</feature>
<keyword evidence="2" id="KW-0175">Coiled coil</keyword>
<evidence type="ECO:0000256" key="1">
    <source>
        <dbReference type="ARBA" id="ARBA00004123"/>
    </source>
</evidence>
<feature type="region of interest" description="Disordered" evidence="3">
    <location>
        <begin position="405"/>
        <end position="479"/>
    </location>
</feature>
<sequence>MLRRKFGGPRLSAAKQVVSRKPGDAEPAPAVASDAPGSSALVAAPLAIPEPAQAAPAPVAPIVNEQIPETAPQPEPEAVFAVPELPAPSARPISPILVDSSRQRKRFDSIRSPVRFADDVLDNEPPSPEPQPIDEQPFSPPMPRVRTLSGASQISMASSVATGVSSNPSAPKRQRRMIDRDEEFDPTKFTMADLIDWKPKTENTLRKKWSELEKKFKEEGFATKKEEPSVVEEADIGPKVKIDEHGNVVIDEESLVVRRNPEDVVLEAVDDDLIPKKLNSLSFRKNYNRASTWTALETDLFYEVLSCTGTDFGLMQNFMPFKTRSDIKKKFCKEERVNMARVNETLRNPAMFNEEILEARIERLMELIDKENDAKREAKELKESKKRKRNDPSICTVTTDGVSVIDLSENPNEDDPELKPVASTSTKREVGRPKGSKNKKTAAKSNSTPVEVVTVDETPTEGPSQPAPAPPQPVAQTNGNTQARNEQFSQIFTDLGPEFPFFDISDTTPDVEVPKLQQTLLLIPPQSKLRVMQKTKKRLQPELAIVTSSRQKYYLGYANDEVTGGKSLLLHRL</sequence>
<keyword evidence="5" id="KW-1185">Reference proteome</keyword>
<dbReference type="PANTHER" id="PTHR22929:SF0">
    <property type="entry name" value="TRANSCRIPTION FACTOR TFIIIB COMPONENT B'' HOMOLOG"/>
    <property type="match status" value="1"/>
</dbReference>
<accession>A0A7E4ZTV7</accession>
<dbReference type="PANTHER" id="PTHR22929">
    <property type="entry name" value="RNA POLYMERASE III TRANSCRIPTION INITIATION FACTOR B"/>
    <property type="match status" value="1"/>
</dbReference>
<feature type="coiled-coil region" evidence="2">
    <location>
        <begin position="354"/>
        <end position="391"/>
    </location>
</feature>
<dbReference type="GO" id="GO:0005634">
    <property type="term" value="C:nucleus"/>
    <property type="evidence" value="ECO:0007669"/>
    <property type="project" value="UniProtKB-SubCell"/>
</dbReference>
<feature type="region of interest" description="Disordered" evidence="3">
    <location>
        <begin position="53"/>
        <end position="75"/>
    </location>
</feature>
<evidence type="ECO:0000259" key="4">
    <source>
        <dbReference type="Pfam" id="PF15963"/>
    </source>
</evidence>
<comment type="subcellular location">
    <subcellularLocation>
        <location evidence="1">Nucleus</location>
    </subcellularLocation>
</comment>
<evidence type="ECO:0000313" key="6">
    <source>
        <dbReference type="WBParaSite" id="Pan_g1714.t1"/>
    </source>
</evidence>
<name>A0A7E4ZTV7_PANRE</name>
<dbReference type="GO" id="GO:0000126">
    <property type="term" value="C:transcription factor TFIIIB complex"/>
    <property type="evidence" value="ECO:0007669"/>
    <property type="project" value="TreeGrafter"/>
</dbReference>
<evidence type="ECO:0000313" key="5">
    <source>
        <dbReference type="Proteomes" id="UP000492821"/>
    </source>
</evidence>
<proteinExistence type="predicted"/>
<feature type="compositionally biased region" description="Low complexity" evidence="3">
    <location>
        <begin position="443"/>
        <end position="464"/>
    </location>
</feature>
<reference evidence="5" key="1">
    <citation type="journal article" date="2013" name="Genetics">
        <title>The draft genome and transcriptome of Panagrellus redivivus are shaped by the harsh demands of a free-living lifestyle.</title>
        <authorList>
            <person name="Srinivasan J."/>
            <person name="Dillman A.R."/>
            <person name="Macchietto M.G."/>
            <person name="Heikkinen L."/>
            <person name="Lakso M."/>
            <person name="Fracchia K.M."/>
            <person name="Antoshechkin I."/>
            <person name="Mortazavi A."/>
            <person name="Wong G."/>
            <person name="Sternberg P.W."/>
        </authorList>
    </citation>
    <scope>NUCLEOTIDE SEQUENCE [LARGE SCALE GENOMIC DNA]</scope>
    <source>
        <strain evidence="5">MT8872</strain>
    </source>
</reference>
<dbReference type="InterPro" id="IPR039467">
    <property type="entry name" value="TFIIIB_B''_Myb"/>
</dbReference>
<dbReference type="SUPFAM" id="SSF46689">
    <property type="entry name" value="Homeodomain-like"/>
    <property type="match status" value="1"/>
</dbReference>
<reference evidence="6" key="2">
    <citation type="submission" date="2020-10" db="UniProtKB">
        <authorList>
            <consortium name="WormBaseParasite"/>
        </authorList>
    </citation>
    <scope>IDENTIFICATION</scope>
</reference>